<evidence type="ECO:0000313" key="2">
    <source>
        <dbReference type="Proteomes" id="UP000254937"/>
    </source>
</evidence>
<keyword evidence="2" id="KW-1185">Reference proteome</keyword>
<gene>
    <name evidence="1" type="ORF">M752DRAFT_327432</name>
</gene>
<name>A0A370PIV6_ASPPH</name>
<accession>A0A370PIV6</accession>
<evidence type="ECO:0000313" key="1">
    <source>
        <dbReference type="EMBL" id="RDK42120.1"/>
    </source>
</evidence>
<dbReference type="Proteomes" id="UP000254937">
    <property type="component" value="Unassembled WGS sequence"/>
</dbReference>
<sequence>MALPVDIDSISLTQQLSSPPKASLQILGTHSVNQDNNFIDFDIWVDCTKISGIESAKFLTDREAEPRSWSYSADHDNDDPKVILAGWLDDWLNHISTDDRSWTLCKSGHFTDEKCTALERHLERLARKTAYGGTVEVLFHTPSTEYEAGKNASNENTDVANIYVDWSFECPSTPVDQVWSELVMNAMVDHKKGWIEPHLPKPSHGMSPFRRAMRANGTSRIVSQEQDSNEVTRSVRQFSSWGCDASV</sequence>
<dbReference type="AlphaFoldDB" id="A0A370PIV6"/>
<dbReference type="EMBL" id="KZ851854">
    <property type="protein sequence ID" value="RDK42120.1"/>
    <property type="molecule type" value="Genomic_DNA"/>
</dbReference>
<reference evidence="1 2" key="1">
    <citation type="submission" date="2018-07" db="EMBL/GenBank/DDBJ databases">
        <title>Section-level genome sequencing of Aspergillus section Nigri to investigate inter- and intra-species variation.</title>
        <authorList>
            <consortium name="DOE Joint Genome Institute"/>
            <person name="Vesth T.C."/>
            <person name="Nybo J.L."/>
            <person name="Theobald S."/>
            <person name="Frisvad J.C."/>
            <person name="Larsen T.O."/>
            <person name="Nielsen K.F."/>
            <person name="Hoof J.B."/>
            <person name="Brandl J."/>
            <person name="Salamov A."/>
            <person name="Riley R."/>
            <person name="Gladden J.M."/>
            <person name="Phatale P."/>
            <person name="Nielsen M.T."/>
            <person name="Lyhne E.K."/>
            <person name="Kogle M.E."/>
            <person name="Strasser K."/>
            <person name="McDonnell E."/>
            <person name="Barry K."/>
            <person name="Clum A."/>
            <person name="Chen C."/>
            <person name="Nolan M."/>
            <person name="Sandor L."/>
            <person name="Kuo A."/>
            <person name="Lipzen A."/>
            <person name="Hainaut M."/>
            <person name="Drula E."/>
            <person name="Tsang A."/>
            <person name="Magnuson J.K."/>
            <person name="Henrissat B."/>
            <person name="Wiebenga A."/>
            <person name="Simmons B.A."/>
            <person name="Makela M.R."/>
            <person name="De vries R.P."/>
            <person name="Grigoriev I.V."/>
            <person name="Mortensen U.H."/>
            <person name="Baker S.E."/>
            <person name="Andersen M.R."/>
        </authorList>
    </citation>
    <scope>NUCLEOTIDE SEQUENCE [LARGE SCALE GENOMIC DNA]</scope>
    <source>
        <strain evidence="1 2">ATCC 13157</strain>
    </source>
</reference>
<protein>
    <submittedName>
        <fullName evidence="1">Uncharacterized protein</fullName>
    </submittedName>
</protein>
<proteinExistence type="predicted"/>
<organism evidence="1 2">
    <name type="scientific">Aspergillus phoenicis ATCC 13157</name>
    <dbReference type="NCBI Taxonomy" id="1353007"/>
    <lineage>
        <taxon>Eukaryota</taxon>
        <taxon>Fungi</taxon>
        <taxon>Dikarya</taxon>
        <taxon>Ascomycota</taxon>
        <taxon>Pezizomycotina</taxon>
        <taxon>Eurotiomycetes</taxon>
        <taxon>Eurotiomycetidae</taxon>
        <taxon>Eurotiales</taxon>
        <taxon>Aspergillaceae</taxon>
        <taxon>Aspergillus</taxon>
    </lineage>
</organism>